<evidence type="ECO:0000256" key="11">
    <source>
        <dbReference type="ARBA" id="ARBA00022989"/>
    </source>
</evidence>
<feature type="domain" description="Cytochrome b/b6 N-terminal region profile" evidence="18">
    <location>
        <begin position="4"/>
        <end position="216"/>
    </location>
</feature>
<feature type="binding site" description="axial binding residue" evidence="15">
    <location>
        <position position="188"/>
    </location>
    <ligand>
        <name>heme b</name>
        <dbReference type="ChEBI" id="CHEBI:60344"/>
        <label>b562</label>
    </ligand>
    <ligandPart>
        <name>Fe</name>
        <dbReference type="ChEBI" id="CHEBI:18248"/>
    </ligandPart>
</feature>
<keyword evidence="5 16" id="KW-0813">Transport</keyword>
<keyword evidence="12 15" id="KW-0408">Iron</keyword>
<evidence type="ECO:0000256" key="14">
    <source>
        <dbReference type="PIRSR" id="PIRSR038885-1"/>
    </source>
</evidence>
<dbReference type="PROSITE" id="PS51003">
    <property type="entry name" value="CYTB_CTER"/>
    <property type="match status" value="1"/>
</dbReference>
<feature type="transmembrane region" description="Helical" evidence="17">
    <location>
        <begin position="339"/>
        <end position="363"/>
    </location>
</feature>
<dbReference type="Pfam" id="PF00033">
    <property type="entry name" value="Cytochrome_B"/>
    <property type="match status" value="1"/>
</dbReference>
<dbReference type="CDD" id="cd00284">
    <property type="entry name" value="Cytochrome_b_N"/>
    <property type="match status" value="1"/>
</dbReference>
<keyword evidence="7 16" id="KW-0679">Respiratory chain</keyword>
<dbReference type="InterPro" id="IPR036150">
    <property type="entry name" value="Cyt_b/b6_C_sf"/>
</dbReference>
<evidence type="ECO:0000256" key="6">
    <source>
        <dbReference type="ARBA" id="ARBA00022617"/>
    </source>
</evidence>
<dbReference type="KEGG" id="lant:TUM19329_31780"/>
<keyword evidence="10 16" id="KW-0249">Electron transport</keyword>
<evidence type="ECO:0000256" key="8">
    <source>
        <dbReference type="ARBA" id="ARBA00022692"/>
    </source>
</evidence>
<feature type="binding site" evidence="14">
    <location>
        <position position="208"/>
    </location>
    <ligand>
        <name>a ubiquinone</name>
        <dbReference type="ChEBI" id="CHEBI:16389"/>
    </ligand>
</feature>
<comment type="subcellular location">
    <subcellularLocation>
        <location evidence="2">Membrane</location>
        <topology evidence="2">Multi-pass membrane protein</topology>
    </subcellularLocation>
</comment>
<feature type="transmembrane region" description="Helical" evidence="17">
    <location>
        <begin position="144"/>
        <end position="163"/>
    </location>
</feature>
<evidence type="ECO:0000259" key="19">
    <source>
        <dbReference type="PROSITE" id="PS51003"/>
    </source>
</evidence>
<dbReference type="EMBL" id="AP022839">
    <property type="protein sequence ID" value="BCA96817.1"/>
    <property type="molecule type" value="Genomic_DNA"/>
</dbReference>
<accession>A0A6F8T9L8</accession>
<evidence type="ECO:0000256" key="4">
    <source>
        <dbReference type="ARBA" id="ARBA00013531"/>
    </source>
</evidence>
<feature type="transmembrane region" description="Helical" evidence="17">
    <location>
        <begin position="118"/>
        <end position="138"/>
    </location>
</feature>
<dbReference type="GO" id="GO:0046872">
    <property type="term" value="F:metal ion binding"/>
    <property type="evidence" value="ECO:0007669"/>
    <property type="project" value="UniProtKB-KW"/>
</dbReference>
<dbReference type="InterPro" id="IPR048259">
    <property type="entry name" value="Cytochrome_b_N_euk/bac"/>
</dbReference>
<feature type="binding site" description="axial binding residue" evidence="15">
    <location>
        <position position="87"/>
    </location>
    <ligand>
        <name>heme b</name>
        <dbReference type="ChEBI" id="CHEBI:60344"/>
        <label>b562</label>
    </ligand>
    <ligandPart>
        <name>Fe</name>
        <dbReference type="ChEBI" id="CHEBI:18248"/>
    </ligandPart>
</feature>
<comment type="function">
    <text evidence="1 16">Component of the ubiquinol-cytochrome c reductase complex (complex III or cytochrome b-c1 complex), which is a respiratory chain that generates an electrochemical potential coupled to ATP synthesis.</text>
</comment>
<dbReference type="SUPFAM" id="SSF81342">
    <property type="entry name" value="Transmembrane di-heme cytochromes"/>
    <property type="match status" value="1"/>
</dbReference>
<dbReference type="SUPFAM" id="SSF81648">
    <property type="entry name" value="a domain/subunit of cytochrome bc1 complex (Ubiquinol-cytochrome c reductase)"/>
    <property type="match status" value="1"/>
</dbReference>
<evidence type="ECO:0000256" key="7">
    <source>
        <dbReference type="ARBA" id="ARBA00022660"/>
    </source>
</evidence>
<keyword evidence="9 15" id="KW-0479">Metal-binding</keyword>
<evidence type="ECO:0000313" key="20">
    <source>
        <dbReference type="EMBL" id="BCA96817.1"/>
    </source>
</evidence>
<evidence type="ECO:0000256" key="13">
    <source>
        <dbReference type="ARBA" id="ARBA00023136"/>
    </source>
</evidence>
<dbReference type="Proteomes" id="UP000502894">
    <property type="component" value="Chromosome"/>
</dbReference>
<dbReference type="GO" id="GO:0016491">
    <property type="term" value="F:oxidoreductase activity"/>
    <property type="evidence" value="ECO:0007669"/>
    <property type="project" value="InterPro"/>
</dbReference>
<dbReference type="RefSeq" id="WP_173238037.1">
    <property type="nucleotide sequence ID" value="NZ_AP022839.1"/>
</dbReference>
<dbReference type="PIRSF" id="PIRSF038885">
    <property type="entry name" value="COB"/>
    <property type="match status" value="1"/>
</dbReference>
<protein>
    <recommendedName>
        <fullName evidence="4 16">Cytochrome b</fullName>
    </recommendedName>
</protein>
<feature type="transmembrane region" description="Helical" evidence="17">
    <location>
        <begin position="369"/>
        <end position="388"/>
    </location>
</feature>
<dbReference type="PROSITE" id="PS51002">
    <property type="entry name" value="CYTB_NTER"/>
    <property type="match status" value="1"/>
</dbReference>
<comment type="cofactor">
    <cofactor evidence="16">
        <name>heme b</name>
        <dbReference type="ChEBI" id="CHEBI:60344"/>
    </cofactor>
    <text evidence="16">Binds 2 heme groups non-covalently.</text>
</comment>
<feature type="domain" description="Cytochrome b/b6 C-terminal region profile" evidence="19">
    <location>
        <begin position="226"/>
        <end position="399"/>
    </location>
</feature>
<feature type="binding site" description="axial binding residue" evidence="15">
    <location>
        <position position="101"/>
    </location>
    <ligand>
        <name>heme b</name>
        <dbReference type="ChEBI" id="CHEBI:60344"/>
        <label>b566</label>
    </ligand>
    <ligandPart>
        <name>Fe</name>
        <dbReference type="ChEBI" id="CHEBI:18248"/>
    </ligandPart>
</feature>
<keyword evidence="6 15" id="KW-0349">Heme</keyword>
<dbReference type="InterPro" id="IPR016174">
    <property type="entry name" value="Di-haem_cyt_TM"/>
</dbReference>
<feature type="transmembrane region" description="Helical" evidence="17">
    <location>
        <begin position="306"/>
        <end position="327"/>
    </location>
</feature>
<dbReference type="Pfam" id="PF00032">
    <property type="entry name" value="Cytochrom_B_C"/>
    <property type="match status" value="1"/>
</dbReference>
<proteinExistence type="inferred from homology"/>
<comment type="similarity">
    <text evidence="16">Belongs to the cytochrome b family.</text>
</comment>
<evidence type="ECO:0000256" key="10">
    <source>
        <dbReference type="ARBA" id="ARBA00022982"/>
    </source>
</evidence>
<dbReference type="GO" id="GO:0045275">
    <property type="term" value="C:respiratory chain complex III"/>
    <property type="evidence" value="ECO:0007669"/>
    <property type="project" value="InterPro"/>
</dbReference>
<evidence type="ECO:0000256" key="17">
    <source>
        <dbReference type="SAM" id="Phobius"/>
    </source>
</evidence>
<evidence type="ECO:0000256" key="3">
    <source>
        <dbReference type="ARBA" id="ARBA00011649"/>
    </source>
</evidence>
<dbReference type="GO" id="GO:0008121">
    <property type="term" value="F:quinol-cytochrome-c reductase activity"/>
    <property type="evidence" value="ECO:0007669"/>
    <property type="project" value="InterPro"/>
</dbReference>
<dbReference type="AlphaFoldDB" id="A0A6F8T9L8"/>
<gene>
    <name evidence="20" type="primary">petB</name>
    <name evidence="20" type="ORF">TUM19329_31780</name>
</gene>
<dbReference type="InterPro" id="IPR005797">
    <property type="entry name" value="Cyt_b/b6_N"/>
</dbReference>
<name>A0A6F8T9L8_9GAMM</name>
<evidence type="ECO:0000256" key="15">
    <source>
        <dbReference type="PIRSR" id="PIRSR038885-2"/>
    </source>
</evidence>
<keyword evidence="21" id="KW-1185">Reference proteome</keyword>
<feature type="transmembrane region" description="Helical" evidence="17">
    <location>
        <begin position="33"/>
        <end position="55"/>
    </location>
</feature>
<dbReference type="InterPro" id="IPR005798">
    <property type="entry name" value="Cyt_b/b6_C"/>
</dbReference>
<evidence type="ECO:0000256" key="1">
    <source>
        <dbReference type="ARBA" id="ARBA00002444"/>
    </source>
</evidence>
<keyword evidence="11 17" id="KW-1133">Transmembrane helix</keyword>
<comment type="subunit">
    <text evidence="3 16">The main subunits of complex b-c1 are: cytochrome b, cytochrome c1 and the Rieske protein.</text>
</comment>
<feature type="transmembrane region" description="Helical" evidence="17">
    <location>
        <begin position="184"/>
        <end position="206"/>
    </location>
</feature>
<evidence type="ECO:0000256" key="5">
    <source>
        <dbReference type="ARBA" id="ARBA00022448"/>
    </source>
</evidence>
<evidence type="ECO:0000259" key="18">
    <source>
        <dbReference type="PROSITE" id="PS51002"/>
    </source>
</evidence>
<dbReference type="InterPro" id="IPR030689">
    <property type="entry name" value="Cytochrome_b"/>
</dbReference>
<reference evidence="20" key="1">
    <citation type="journal article" date="2020" name="Microbiol. Resour. Announc.">
        <title>Complete Genome Sequence of Novel Psychrotolerant Legionella Strain TUM19329, Isolated from Antarctic Lake Sediment.</title>
        <authorList>
            <person name="Shimada S."/>
            <person name="Nakai R."/>
            <person name="Aoki K."/>
            <person name="Shimoeda N."/>
            <person name="Ohno G."/>
            <person name="Miyazaki Y."/>
            <person name="Kudoh S."/>
            <person name="Imura S."/>
            <person name="Watanabe K."/>
            <person name="Ishii Y."/>
            <person name="Tateda K."/>
        </authorList>
    </citation>
    <scope>NUCLEOTIDE SEQUENCE [LARGE SCALE GENOMIC DNA]</scope>
    <source>
        <strain evidence="20">TUM19329</strain>
    </source>
</reference>
<sequence length="403" mass="46124">MNGLLNWLDARFPLVSTWKSHFSNYYLPKNLNFLYLFGSLAFVVLVNQFATGLWLTMFYTPTVEQAFSSVEYIMRDVNFGWLLRYMHSTGASAFFIVIYVHMFRGLLYGSYQKPRELVWLLGMFLFLLLLAEAFFGYLLPWGQMSYWGAEVITSLFGAIPYIGKNLVIWIRGDYSVTNVTLQRFFALHVIGIPILMLFLVFLHIVALHKVGSNNPAGIEITHTIDEQGNPLDGIPFHPYYTVKDLVGMVLFLILFFSVVFFAPEMGGFFLERTNFVPANPLITPDHIAPVWYMAPFYAMLRAIPNQLLGIICMGAALLLLFLMPWLDRSPVRSMRYKGVFSKLSIFLFVSSVLILGYLGTVAVDPVRLLLARIGTLIYFSYFLLMPFYSRFESCRSVPGRIGQ</sequence>
<evidence type="ECO:0000256" key="16">
    <source>
        <dbReference type="RuleBase" id="RU003385"/>
    </source>
</evidence>
<comment type="cofactor">
    <cofactor evidence="15">
        <name>heme</name>
        <dbReference type="ChEBI" id="CHEBI:30413"/>
    </cofactor>
    <text evidence="15">Binds 2 heme groups non-covalently.</text>
</comment>
<feature type="binding site" description="axial binding residue" evidence="15">
    <location>
        <position position="203"/>
    </location>
    <ligand>
        <name>heme b</name>
        <dbReference type="ChEBI" id="CHEBI:60344"/>
        <label>b566</label>
    </ligand>
    <ligandPart>
        <name>Fe</name>
        <dbReference type="ChEBI" id="CHEBI:18248"/>
    </ligandPart>
</feature>
<evidence type="ECO:0000313" key="21">
    <source>
        <dbReference type="Proteomes" id="UP000502894"/>
    </source>
</evidence>
<organism evidence="20 21">
    <name type="scientific">Legionella antarctica</name>
    <dbReference type="NCBI Taxonomy" id="2708020"/>
    <lineage>
        <taxon>Bacteria</taxon>
        <taxon>Pseudomonadati</taxon>
        <taxon>Pseudomonadota</taxon>
        <taxon>Gammaproteobacteria</taxon>
        <taxon>Legionellales</taxon>
        <taxon>Legionellaceae</taxon>
        <taxon>Legionella</taxon>
    </lineage>
</organism>
<dbReference type="PANTHER" id="PTHR19271">
    <property type="entry name" value="CYTOCHROME B"/>
    <property type="match status" value="1"/>
</dbReference>
<evidence type="ECO:0000256" key="9">
    <source>
        <dbReference type="ARBA" id="ARBA00022723"/>
    </source>
</evidence>
<dbReference type="FunFam" id="1.20.810.10:FF:000004">
    <property type="entry name" value="Cytochrome b"/>
    <property type="match status" value="1"/>
</dbReference>
<keyword evidence="8 16" id="KW-0812">Transmembrane</keyword>
<keyword evidence="13 17" id="KW-0472">Membrane</keyword>
<dbReference type="PANTHER" id="PTHR19271:SF16">
    <property type="entry name" value="CYTOCHROME B"/>
    <property type="match status" value="1"/>
</dbReference>
<feature type="transmembrane region" description="Helical" evidence="17">
    <location>
        <begin position="85"/>
        <end position="106"/>
    </location>
</feature>
<evidence type="ECO:0000256" key="12">
    <source>
        <dbReference type="ARBA" id="ARBA00023004"/>
    </source>
</evidence>
<feature type="transmembrane region" description="Helical" evidence="17">
    <location>
        <begin position="245"/>
        <end position="263"/>
    </location>
</feature>
<dbReference type="InterPro" id="IPR027387">
    <property type="entry name" value="Cytb/b6-like_sf"/>
</dbReference>
<dbReference type="GO" id="GO:0022904">
    <property type="term" value="P:respiratory electron transport chain"/>
    <property type="evidence" value="ECO:0007669"/>
    <property type="project" value="InterPro"/>
</dbReference>
<evidence type="ECO:0000256" key="2">
    <source>
        <dbReference type="ARBA" id="ARBA00004141"/>
    </source>
</evidence>
<dbReference type="Gene3D" id="1.20.810.10">
    <property type="entry name" value="Cytochrome Bc1 Complex, Chain C"/>
    <property type="match status" value="1"/>
</dbReference>